<proteinExistence type="predicted"/>
<accession>A0A926I9D1</accession>
<dbReference type="SUPFAM" id="SSF64182">
    <property type="entry name" value="DHH phosphoesterases"/>
    <property type="match status" value="1"/>
</dbReference>
<comment type="caution">
    <text evidence="3">The sequence shown here is derived from an EMBL/GenBank/DDBJ whole genome shotgun (WGS) entry which is preliminary data.</text>
</comment>
<dbReference type="Gene3D" id="3.90.1640.10">
    <property type="entry name" value="inorganic pyrophosphatase (n-terminal core)"/>
    <property type="match status" value="1"/>
</dbReference>
<dbReference type="Proteomes" id="UP000610862">
    <property type="component" value="Unassembled WGS sequence"/>
</dbReference>
<evidence type="ECO:0000313" key="3">
    <source>
        <dbReference type="EMBL" id="MBC8567902.1"/>
    </source>
</evidence>
<feature type="domain" description="DDH" evidence="1">
    <location>
        <begin position="278"/>
        <end position="431"/>
    </location>
</feature>
<feature type="domain" description="DHHA1" evidence="2">
    <location>
        <begin position="508"/>
        <end position="584"/>
    </location>
</feature>
<dbReference type="AlphaFoldDB" id="A0A926I9D1"/>
<evidence type="ECO:0000313" key="4">
    <source>
        <dbReference type="Proteomes" id="UP000610862"/>
    </source>
</evidence>
<dbReference type="PANTHER" id="PTHR47618">
    <property type="entry name" value="BIFUNCTIONAL OLIGORIBONUCLEASE AND PAP PHOSPHATASE NRNA"/>
    <property type="match status" value="1"/>
</dbReference>
<dbReference type="PANTHER" id="PTHR47618:SF2">
    <property type="entry name" value="CYCLIC-DI-AMP PHOSPHODIESTERASE GDPP"/>
    <property type="match status" value="1"/>
</dbReference>
<dbReference type="FunFam" id="3.90.1640.10:FF:000002">
    <property type="entry name" value="Cyclic-di-AMP phosphodiesterase"/>
    <property type="match status" value="1"/>
</dbReference>
<protein>
    <submittedName>
        <fullName evidence="3">DHH family phosphoesterase</fullName>
    </submittedName>
</protein>
<dbReference type="InterPro" id="IPR038763">
    <property type="entry name" value="DHH_sf"/>
</dbReference>
<dbReference type="EMBL" id="JACRTA010000001">
    <property type="protein sequence ID" value="MBC8567902.1"/>
    <property type="molecule type" value="Genomic_DNA"/>
</dbReference>
<gene>
    <name evidence="3" type="ORF">H8692_03865</name>
</gene>
<dbReference type="Pfam" id="PF02272">
    <property type="entry name" value="DHHA1"/>
    <property type="match status" value="1"/>
</dbReference>
<evidence type="ECO:0000259" key="1">
    <source>
        <dbReference type="Pfam" id="PF01368"/>
    </source>
</evidence>
<dbReference type="InterPro" id="IPR003156">
    <property type="entry name" value="DHHA1_dom"/>
</dbReference>
<dbReference type="Pfam" id="PF24898">
    <property type="entry name" value="GGDEF_GdpP"/>
    <property type="match status" value="1"/>
</dbReference>
<dbReference type="Pfam" id="PF01368">
    <property type="entry name" value="DHH"/>
    <property type="match status" value="1"/>
</dbReference>
<dbReference type="RefSeq" id="WP_187525021.1">
    <property type="nucleotide sequence ID" value="NZ_JACRTA010000001.1"/>
</dbReference>
<name>A0A926I9D1_9FIRM</name>
<evidence type="ECO:0000259" key="2">
    <source>
        <dbReference type="Pfam" id="PF02272"/>
    </source>
</evidence>
<dbReference type="InterPro" id="IPR001667">
    <property type="entry name" value="DDH_dom"/>
</dbReference>
<dbReference type="GO" id="GO:0003676">
    <property type="term" value="F:nucleic acid binding"/>
    <property type="evidence" value="ECO:0007669"/>
    <property type="project" value="InterPro"/>
</dbReference>
<reference evidence="3" key="1">
    <citation type="submission" date="2020-08" db="EMBL/GenBank/DDBJ databases">
        <title>Genome public.</title>
        <authorList>
            <person name="Liu C."/>
            <person name="Sun Q."/>
        </authorList>
    </citation>
    <scope>NUCLEOTIDE SEQUENCE</scope>
    <source>
        <strain evidence="3">NSJ-24</strain>
    </source>
</reference>
<keyword evidence="4" id="KW-1185">Reference proteome</keyword>
<sequence length="586" mass="64393">MYVGRIERLLAHYTIVPMCIINSFGKVSRANKKIAEVFKYDGIIDGDIFALTGIKLPEIMNAAKEGSALLIKRNDKAFKILTGFIGEGESASVMMCFIDVTSFENLKDLYNDEKPCIALINVDNLEEMTPSGKEENELEVSTEIDKLIRGWADKMGAAISRYKEHMYELLLTHKNYKELVNNKFCILDEVRKIDTNMDFPVTLSIGIGVGGKTIAESEDYAQDALNLALGRGGDQAVVRNVKNFEYYGGKSQSVEKGYKGKSRVIAHALKLLMTQSSKIFIMGHVNPDLDCFGASLGIYRIAKTVGKDAYIVLNSYNNTLSDIVKDAKETETYEFVTTEKALSAADGTALCVVVDTHRPTLVESMELLEKVNRTVVIDHHRRTEGSLPNTILSYMESYASSASELVSEIVQYACEKKVLTKLEADALLAGIMVDTNRFAVKAGVRTFEAASWLKRAGADLENVRRYFQTDAESFRIRAACIAGAEFFDGGIAMSVCPGQHHDAQIVNSQVADELLAIKGIKASFVAGKNQKGITVVSARSLGDINVQVIMEAFGGGGHFNTAGAQSELSPDELLEKIREVLEKQIS</sequence>
<dbReference type="InterPro" id="IPR051319">
    <property type="entry name" value="Oligoribo/pAp-PDE_c-di-AMP_PDE"/>
</dbReference>
<dbReference type="Gene3D" id="3.10.310.30">
    <property type="match status" value="1"/>
</dbReference>
<organism evidence="3 4">
    <name type="scientific">Lentihominibacter hominis</name>
    <dbReference type="NCBI Taxonomy" id="2763645"/>
    <lineage>
        <taxon>Bacteria</taxon>
        <taxon>Bacillati</taxon>
        <taxon>Bacillota</taxon>
        <taxon>Clostridia</taxon>
        <taxon>Peptostreptococcales</taxon>
        <taxon>Anaerovoracaceae</taxon>
        <taxon>Lentihominibacter</taxon>
    </lineage>
</organism>